<accession>A0A0A0Q095</accession>
<dbReference type="RefSeq" id="YP_009211435.1">
    <property type="nucleotide sequence ID" value="NC_028940.1"/>
</dbReference>
<proteinExistence type="predicted"/>
<evidence type="ECO:0000313" key="2">
    <source>
        <dbReference type="Proteomes" id="UP000030739"/>
    </source>
</evidence>
<evidence type="ECO:0000313" key="1">
    <source>
        <dbReference type="EMBL" id="AHY24976.1"/>
    </source>
</evidence>
<keyword evidence="2" id="KW-1185">Reference proteome</keyword>
<organism evidence="1 2">
    <name type="scientific">Pectobacterium bacteriophage PM2</name>
    <dbReference type="NCBI Taxonomy" id="1429794"/>
    <lineage>
        <taxon>Viruses</taxon>
        <taxon>Duplodnaviria</taxon>
        <taxon>Heunggongvirae</taxon>
        <taxon>Uroviricota</taxon>
        <taxon>Caudoviricetes</taxon>
        <taxon>Pantevenvirales</taxon>
        <taxon>Straboviridae</taxon>
        <taxon>Tevenvirinae</taxon>
        <taxon>Mosugukvirus</taxon>
        <taxon>Mosugukvirus pm2</taxon>
    </lineage>
</organism>
<reference evidence="1 2" key="1">
    <citation type="journal article" date="2015" name="Plant Pathol. J.">
        <title>Isolation and Genomic Characterization of the T4-Like Bacteriophage PM2 Infecting Pectobacterium carotovorum subsp. carotovorum.</title>
        <authorList>
            <person name="Lim J.A."/>
            <person name="Lee D.H."/>
            <person name="Heu S."/>
        </authorList>
    </citation>
    <scope>NUCLEOTIDE SEQUENCE [LARGE SCALE GENOMIC DNA]</scope>
</reference>
<sequence length="79" mass="8912">MIQINRTQAQKIISNYYALASSKKDNYLSQYDMSVWTQAFDICADSISLADKIFGQDSEVNVILPDELVSLLLTVKTYA</sequence>
<dbReference type="GeneID" id="26637907"/>
<dbReference type="KEGG" id="vg:26637907"/>
<name>A0A0A0Q095_9CAUD</name>
<protein>
    <submittedName>
        <fullName evidence="1">Uncharacterized protein</fullName>
    </submittedName>
</protein>
<dbReference type="EMBL" id="KF835987">
    <property type="protein sequence ID" value="AHY24976.1"/>
    <property type="molecule type" value="Genomic_DNA"/>
</dbReference>
<gene>
    <name evidence="1" type="ORF">PM2_014</name>
</gene>
<dbReference type="Proteomes" id="UP000030739">
    <property type="component" value="Segment"/>
</dbReference>